<comment type="caution">
    <text evidence="1">The sequence shown here is derived from an EMBL/GenBank/DDBJ whole genome shotgun (WGS) entry which is preliminary data.</text>
</comment>
<evidence type="ECO:0000313" key="1">
    <source>
        <dbReference type="EMBL" id="MFD2520830.1"/>
    </source>
</evidence>
<protein>
    <submittedName>
        <fullName evidence="1">Uncharacterized protein</fullName>
    </submittedName>
</protein>
<gene>
    <name evidence="1" type="ORF">ACFSR2_08050</name>
</gene>
<dbReference type="EMBL" id="JBHULC010000008">
    <property type="protein sequence ID" value="MFD2520830.1"/>
    <property type="molecule type" value="Genomic_DNA"/>
</dbReference>
<accession>A0ABW5J597</accession>
<dbReference type="Proteomes" id="UP001597510">
    <property type="component" value="Unassembled WGS sequence"/>
</dbReference>
<sequence length="57" mass="6582">MKSTELSEKFMFGLNLAIKRLIEKSALTDDTLVIRDKQGNIKEVPAKELLKNYENKQ</sequence>
<evidence type="ECO:0000313" key="2">
    <source>
        <dbReference type="Proteomes" id="UP001597510"/>
    </source>
</evidence>
<name>A0ABW5J597_9BACT</name>
<organism evidence="1 2">
    <name type="scientific">Emticicia soli</name>
    <dbReference type="NCBI Taxonomy" id="2027878"/>
    <lineage>
        <taxon>Bacteria</taxon>
        <taxon>Pseudomonadati</taxon>
        <taxon>Bacteroidota</taxon>
        <taxon>Cytophagia</taxon>
        <taxon>Cytophagales</taxon>
        <taxon>Leadbetterellaceae</taxon>
        <taxon>Emticicia</taxon>
    </lineage>
</organism>
<keyword evidence="2" id="KW-1185">Reference proteome</keyword>
<proteinExistence type="predicted"/>
<dbReference type="RefSeq" id="WP_340235167.1">
    <property type="nucleotide sequence ID" value="NZ_JBBEWC010000003.1"/>
</dbReference>
<reference evidence="2" key="1">
    <citation type="journal article" date="2019" name="Int. J. Syst. Evol. Microbiol.">
        <title>The Global Catalogue of Microorganisms (GCM) 10K type strain sequencing project: providing services to taxonomists for standard genome sequencing and annotation.</title>
        <authorList>
            <consortium name="The Broad Institute Genomics Platform"/>
            <consortium name="The Broad Institute Genome Sequencing Center for Infectious Disease"/>
            <person name="Wu L."/>
            <person name="Ma J."/>
        </authorList>
    </citation>
    <scope>NUCLEOTIDE SEQUENCE [LARGE SCALE GENOMIC DNA]</scope>
    <source>
        <strain evidence="2">KCTC 52344</strain>
    </source>
</reference>